<feature type="domain" description="DUF7083" evidence="1">
    <location>
        <begin position="27"/>
        <end position="106"/>
    </location>
</feature>
<comment type="caution">
    <text evidence="2">The sequence shown here is derived from an EMBL/GenBank/DDBJ whole genome shotgun (WGS) entry which is preliminary data.</text>
</comment>
<dbReference type="Pfam" id="PF23309">
    <property type="entry name" value="DUF7083"/>
    <property type="match status" value="1"/>
</dbReference>
<evidence type="ECO:0000313" key="2">
    <source>
        <dbReference type="EMBL" id="THD26718.1"/>
    </source>
</evidence>
<dbReference type="EMBL" id="JXXN02000649">
    <property type="protein sequence ID" value="THD26718.1"/>
    <property type="molecule type" value="Genomic_DNA"/>
</dbReference>
<dbReference type="InterPro" id="IPR055510">
    <property type="entry name" value="DUF7083"/>
</dbReference>
<evidence type="ECO:0000259" key="1">
    <source>
        <dbReference type="Pfam" id="PF23309"/>
    </source>
</evidence>
<organism evidence="2 3">
    <name type="scientific">Fasciola hepatica</name>
    <name type="common">Liver fluke</name>
    <dbReference type="NCBI Taxonomy" id="6192"/>
    <lineage>
        <taxon>Eukaryota</taxon>
        <taxon>Metazoa</taxon>
        <taxon>Spiralia</taxon>
        <taxon>Lophotrochozoa</taxon>
        <taxon>Platyhelminthes</taxon>
        <taxon>Trematoda</taxon>
        <taxon>Digenea</taxon>
        <taxon>Plagiorchiida</taxon>
        <taxon>Echinostomata</taxon>
        <taxon>Echinostomatoidea</taxon>
        <taxon>Fasciolidae</taxon>
        <taxon>Fasciola</taxon>
    </lineage>
</organism>
<dbReference type="AlphaFoldDB" id="A0A4E0RVX4"/>
<keyword evidence="3" id="KW-1185">Reference proteome</keyword>
<sequence length="128" mass="14863">MMKSMMQQFILNPHDSTSSNNQSTSADAIAASICESMYDPDSRVAFDSWFKRWEDIFRVDFAKTDDAWKVPRLLCNLGTKEHERYTNTILPQNPRNLTFDDSKPVVRNLWRKNITVQYPSPLSEVGKE</sequence>
<accession>A0A4E0RVX4</accession>
<proteinExistence type="predicted"/>
<gene>
    <name evidence="2" type="ORF">D915_002366</name>
</gene>
<dbReference type="Proteomes" id="UP000230066">
    <property type="component" value="Unassembled WGS sequence"/>
</dbReference>
<name>A0A4E0RVX4_FASHE</name>
<reference evidence="2" key="1">
    <citation type="submission" date="2019-03" db="EMBL/GenBank/DDBJ databases">
        <title>Improved annotation for the trematode Fasciola hepatica.</title>
        <authorList>
            <person name="Choi Y.-J."/>
            <person name="Martin J."/>
            <person name="Mitreva M."/>
        </authorList>
    </citation>
    <scope>NUCLEOTIDE SEQUENCE [LARGE SCALE GENOMIC DNA]</scope>
</reference>
<evidence type="ECO:0000313" key="3">
    <source>
        <dbReference type="Proteomes" id="UP000230066"/>
    </source>
</evidence>
<protein>
    <submittedName>
        <fullName evidence="2">Gag-Pol polyprotein</fullName>
    </submittedName>
</protein>